<keyword evidence="7" id="KW-1185">Reference proteome</keyword>
<gene>
    <name evidence="6" type="ORF">INT46_008984</name>
</gene>
<evidence type="ECO:0000256" key="2">
    <source>
        <dbReference type="ARBA" id="ARBA00022723"/>
    </source>
</evidence>
<protein>
    <submittedName>
        <fullName evidence="6">Uncharacterized protein</fullName>
    </submittedName>
</protein>
<dbReference type="SUPFAM" id="SSF53098">
    <property type="entry name" value="Ribonuclease H-like"/>
    <property type="match status" value="1"/>
</dbReference>
<evidence type="ECO:0000313" key="6">
    <source>
        <dbReference type="EMBL" id="KAG2197074.1"/>
    </source>
</evidence>
<dbReference type="PANTHER" id="PTHR46481:SF10">
    <property type="entry name" value="ZINC FINGER BED DOMAIN-CONTAINING PROTEIN 39"/>
    <property type="match status" value="1"/>
</dbReference>
<evidence type="ECO:0000313" key="7">
    <source>
        <dbReference type="Proteomes" id="UP000650833"/>
    </source>
</evidence>
<dbReference type="GO" id="GO:0005634">
    <property type="term" value="C:nucleus"/>
    <property type="evidence" value="ECO:0007669"/>
    <property type="project" value="UniProtKB-SubCell"/>
</dbReference>
<dbReference type="InterPro" id="IPR052035">
    <property type="entry name" value="ZnF_BED_domain_contain"/>
</dbReference>
<proteinExistence type="predicted"/>
<dbReference type="PANTHER" id="PTHR46481">
    <property type="entry name" value="ZINC FINGER BED DOMAIN-CONTAINING PROTEIN 4"/>
    <property type="match status" value="1"/>
</dbReference>
<keyword evidence="2" id="KW-0479">Metal-binding</keyword>
<evidence type="ECO:0000256" key="5">
    <source>
        <dbReference type="ARBA" id="ARBA00023242"/>
    </source>
</evidence>
<name>A0A8H7QR95_9FUNG</name>
<dbReference type="EMBL" id="JAEPRC010000446">
    <property type="protein sequence ID" value="KAG2197074.1"/>
    <property type="molecule type" value="Genomic_DNA"/>
</dbReference>
<dbReference type="GO" id="GO:0008270">
    <property type="term" value="F:zinc ion binding"/>
    <property type="evidence" value="ECO:0007669"/>
    <property type="project" value="UniProtKB-KW"/>
</dbReference>
<evidence type="ECO:0000256" key="4">
    <source>
        <dbReference type="ARBA" id="ARBA00022833"/>
    </source>
</evidence>
<dbReference type="OrthoDB" id="3259198at2759"/>
<keyword evidence="5" id="KW-0539">Nucleus</keyword>
<dbReference type="InterPro" id="IPR012337">
    <property type="entry name" value="RNaseH-like_sf"/>
</dbReference>
<keyword evidence="4" id="KW-0862">Zinc</keyword>
<accession>A0A8H7QR95</accession>
<dbReference type="AlphaFoldDB" id="A0A8H7QR95"/>
<comment type="caution">
    <text evidence="6">The sequence shown here is derived from an EMBL/GenBank/DDBJ whole genome shotgun (WGS) entry which is preliminary data.</text>
</comment>
<sequence length="713" mass="82063">MSNEIDNNEFGFPQLVRIMSTVTTSTTNSLNIQFSEATVLDEDQINAIKIHNNTSRETIISEINAIEYPIPSAGLPNTPETSTATSARAAISSESMCTGKFESKGSQSSSITRHIIHKHKFTEERHIRFLELVNASKETAPNWKTLFAIEVLKRNFPKCYFEEFTTPENQYAVESFIEAQRQFESDKDISDFTRETKIVGFCANMINNAKKMSPTARSTSATSVLTLPCTQTMKNNILAGFGSRKSKLKEILKSQMSLSFTTDLWKSPTNKYFMGLTCHFIDIKVWEPKQITLALKDIKYAAHTGENLAEFFLEVIDDYEIAEKANCITTDNASNNLAMDDYLEAVSNERDNFRFEKNEQMIECFNHIINLACQELIVKGLKSKAPPNTPNIYDMMKHMEKNQNDAEFMNPEPHISFKKRLDQMKPPDLTLLNDICTRWNSTKYMIDRFLLLEDAYLMTINGCLDKNIRKLCSLTNNQILYIKKVNELLSVYTTINQTIVLYNSLFDDLDTFEDDNRDDEVLVAACRISKEKLSKYYSRTDLSKIFACSTFLDPALKCDYWRVDKGWEKRLIDLQKSISEQESSNSIVMSAYEPNHYSEDEMLLDSGSVLKVLGITKRRREYDEQHTNNNKNNINKKRKLMLDTILKDCSIWVKEKVSSNKEIEEYLKSDDEQKFGQKQLHCVVDASSNIDTKIDSNSMIKYVIVLLKYFDFK</sequence>
<keyword evidence="3" id="KW-0863">Zinc-finger</keyword>
<evidence type="ECO:0000256" key="3">
    <source>
        <dbReference type="ARBA" id="ARBA00022771"/>
    </source>
</evidence>
<reference evidence="6" key="1">
    <citation type="submission" date="2020-12" db="EMBL/GenBank/DDBJ databases">
        <title>Metabolic potential, ecology and presence of endohyphal bacteria is reflected in genomic diversity of Mucoromycotina.</title>
        <authorList>
            <person name="Muszewska A."/>
            <person name="Okrasinska A."/>
            <person name="Steczkiewicz K."/>
            <person name="Drgas O."/>
            <person name="Orlowska M."/>
            <person name="Perlinska-Lenart U."/>
            <person name="Aleksandrzak-Piekarczyk T."/>
            <person name="Szatraj K."/>
            <person name="Zielenkiewicz U."/>
            <person name="Pilsyk S."/>
            <person name="Malc E."/>
            <person name="Mieczkowski P."/>
            <person name="Kruszewska J.S."/>
            <person name="Biernat P."/>
            <person name="Pawlowska J."/>
        </authorList>
    </citation>
    <scope>NUCLEOTIDE SEQUENCE</scope>
    <source>
        <strain evidence="6">CBS 226.32</strain>
    </source>
</reference>
<comment type="subcellular location">
    <subcellularLocation>
        <location evidence="1">Nucleus</location>
    </subcellularLocation>
</comment>
<evidence type="ECO:0000256" key="1">
    <source>
        <dbReference type="ARBA" id="ARBA00004123"/>
    </source>
</evidence>
<organism evidence="6 7">
    <name type="scientific">Mucor plumbeus</name>
    <dbReference type="NCBI Taxonomy" id="97098"/>
    <lineage>
        <taxon>Eukaryota</taxon>
        <taxon>Fungi</taxon>
        <taxon>Fungi incertae sedis</taxon>
        <taxon>Mucoromycota</taxon>
        <taxon>Mucoromycotina</taxon>
        <taxon>Mucoromycetes</taxon>
        <taxon>Mucorales</taxon>
        <taxon>Mucorineae</taxon>
        <taxon>Mucoraceae</taxon>
        <taxon>Mucor</taxon>
    </lineage>
</organism>
<dbReference type="Proteomes" id="UP000650833">
    <property type="component" value="Unassembled WGS sequence"/>
</dbReference>